<accession>A0A382XI50</accession>
<gene>
    <name evidence="1" type="ORF">METZ01_LOCUS423700</name>
</gene>
<protein>
    <submittedName>
        <fullName evidence="1">Uncharacterized protein</fullName>
    </submittedName>
</protein>
<reference evidence="1" key="1">
    <citation type="submission" date="2018-05" db="EMBL/GenBank/DDBJ databases">
        <authorList>
            <person name="Lanie J.A."/>
            <person name="Ng W.-L."/>
            <person name="Kazmierczak K.M."/>
            <person name="Andrzejewski T.M."/>
            <person name="Davidsen T.M."/>
            <person name="Wayne K.J."/>
            <person name="Tettelin H."/>
            <person name="Glass J.I."/>
            <person name="Rusch D."/>
            <person name="Podicherti R."/>
            <person name="Tsui H.-C.T."/>
            <person name="Winkler M.E."/>
        </authorList>
    </citation>
    <scope>NUCLEOTIDE SEQUENCE</scope>
</reference>
<feature type="non-terminal residue" evidence="1">
    <location>
        <position position="127"/>
    </location>
</feature>
<sequence length="127" mass="14199">MPVYTTESFSTYKAEFSATLIQVDAMLLSDIFEVEVEFGWLTTDYAKSNAAFLKIKFFIESVIHQSVFTWPGAKINMTNITNKVVMLPHPPANDVIAMVLHSKLNAIVSKFIDIVSVKVGSKVRDPI</sequence>
<organism evidence="1">
    <name type="scientific">marine metagenome</name>
    <dbReference type="NCBI Taxonomy" id="408172"/>
    <lineage>
        <taxon>unclassified sequences</taxon>
        <taxon>metagenomes</taxon>
        <taxon>ecological metagenomes</taxon>
    </lineage>
</organism>
<dbReference type="AlphaFoldDB" id="A0A382XI50"/>
<evidence type="ECO:0000313" key="1">
    <source>
        <dbReference type="EMBL" id="SVD70846.1"/>
    </source>
</evidence>
<proteinExistence type="predicted"/>
<name>A0A382XI50_9ZZZZ</name>
<dbReference type="EMBL" id="UINC01168028">
    <property type="protein sequence ID" value="SVD70846.1"/>
    <property type="molecule type" value="Genomic_DNA"/>
</dbReference>